<dbReference type="PANTHER" id="PTHR34271">
    <property type="entry name" value="NUCLEOLAR HISTONE METHYLTRANSFERASE-RELATED PROTEIN"/>
    <property type="match status" value="1"/>
</dbReference>
<evidence type="ECO:0000259" key="2">
    <source>
        <dbReference type="Pfam" id="PF10440"/>
    </source>
</evidence>
<evidence type="ECO:0000313" key="4">
    <source>
        <dbReference type="Proteomes" id="UP000554482"/>
    </source>
</evidence>
<evidence type="ECO:0000313" key="3">
    <source>
        <dbReference type="EMBL" id="KAF5180028.1"/>
    </source>
</evidence>
<reference evidence="3 4" key="1">
    <citation type="submission" date="2020-06" db="EMBL/GenBank/DDBJ databases">
        <title>Transcriptomic and genomic resources for Thalictrum thalictroides and T. hernandezii: Facilitating candidate gene discovery in an emerging model plant lineage.</title>
        <authorList>
            <person name="Arias T."/>
            <person name="Riano-Pachon D.M."/>
            <person name="Di Stilio V.S."/>
        </authorList>
    </citation>
    <scope>NUCLEOTIDE SEQUENCE [LARGE SCALE GENOMIC DNA]</scope>
    <source>
        <strain evidence="4">cv. WT478/WT964</strain>
        <tissue evidence="3">Leaves</tissue>
    </source>
</reference>
<feature type="compositionally biased region" description="Basic and acidic residues" evidence="1">
    <location>
        <begin position="113"/>
        <end position="125"/>
    </location>
</feature>
<organism evidence="3 4">
    <name type="scientific">Thalictrum thalictroides</name>
    <name type="common">Rue-anemone</name>
    <name type="synonym">Anemone thalictroides</name>
    <dbReference type="NCBI Taxonomy" id="46969"/>
    <lineage>
        <taxon>Eukaryota</taxon>
        <taxon>Viridiplantae</taxon>
        <taxon>Streptophyta</taxon>
        <taxon>Embryophyta</taxon>
        <taxon>Tracheophyta</taxon>
        <taxon>Spermatophyta</taxon>
        <taxon>Magnoliopsida</taxon>
        <taxon>Ranunculales</taxon>
        <taxon>Ranunculaceae</taxon>
        <taxon>Thalictroideae</taxon>
        <taxon>Thalictrum</taxon>
    </lineage>
</organism>
<feature type="region of interest" description="Disordered" evidence="1">
    <location>
        <begin position="73"/>
        <end position="146"/>
    </location>
</feature>
<dbReference type="EMBL" id="JABWDY010037966">
    <property type="protein sequence ID" value="KAF5180028.1"/>
    <property type="molecule type" value="Genomic_DNA"/>
</dbReference>
<name>A0A7J6V5R4_THATH</name>
<dbReference type="Gene3D" id="1.10.8.850">
    <property type="entry name" value="Histone-lysine N methyltransferase , C-terminal domain-like"/>
    <property type="match status" value="1"/>
</dbReference>
<feature type="compositionally biased region" description="Acidic residues" evidence="1">
    <location>
        <begin position="78"/>
        <end position="89"/>
    </location>
</feature>
<dbReference type="PANTHER" id="PTHR34271:SF1">
    <property type="entry name" value="NUCLEOLAR HISTONE METHYLTRANSFERASE-RELATED PROTEIN"/>
    <property type="match status" value="1"/>
</dbReference>
<keyword evidence="4" id="KW-1185">Reference proteome</keyword>
<proteinExistence type="predicted"/>
<accession>A0A7J6V5R4</accession>
<comment type="caution">
    <text evidence="3">The sequence shown here is derived from an EMBL/GenBank/DDBJ whole genome shotgun (WGS) entry which is preliminary data.</text>
</comment>
<feature type="domain" description="WIYLD" evidence="2">
    <location>
        <begin position="9"/>
        <end position="68"/>
    </location>
</feature>
<dbReference type="OrthoDB" id="1898570at2759"/>
<dbReference type="Proteomes" id="UP000554482">
    <property type="component" value="Unassembled WGS sequence"/>
</dbReference>
<gene>
    <name evidence="3" type="ORF">FRX31_030382</name>
</gene>
<dbReference type="Pfam" id="PF10440">
    <property type="entry name" value="WIYLD"/>
    <property type="match status" value="1"/>
</dbReference>
<protein>
    <recommendedName>
        <fullName evidence="2">WIYLD domain-containing protein</fullName>
    </recommendedName>
</protein>
<dbReference type="InterPro" id="IPR043017">
    <property type="entry name" value="WIYLD_dom_sf"/>
</dbReference>
<sequence>MAPRRRPRKVGQSRMDAAIDALTPMGYSKNLIQRKVNALLKVYDGEWRFIEESAYQVLIDAILEEQEQEYTNKKNEAMEDGDSASDSDEYSNAHNDAEPSNAHDVAEPSGARDVAEPSGARDVEHPNAGNGDIPGSSGKTGEVLTDDTTCVRQAGERLERRNISCMNHDFQQEMAPVKADDDNGIRGLRENGLRGAAELIPRRKPCYGFIGSDDDDGFVYFETEASQRKEMNRNKGCQKERKIKWDVK</sequence>
<dbReference type="InterPro" id="IPR018848">
    <property type="entry name" value="WIYLD_domain"/>
</dbReference>
<evidence type="ECO:0000256" key="1">
    <source>
        <dbReference type="SAM" id="MobiDB-lite"/>
    </source>
</evidence>
<dbReference type="AlphaFoldDB" id="A0A7J6V5R4"/>